<dbReference type="Proteomes" id="UP000230961">
    <property type="component" value="Chromosome"/>
</dbReference>
<dbReference type="InterPro" id="IPR016155">
    <property type="entry name" value="Mopterin_synth/thiamin_S_b"/>
</dbReference>
<evidence type="ECO:0000313" key="2">
    <source>
        <dbReference type="Proteomes" id="UP000230961"/>
    </source>
</evidence>
<protein>
    <submittedName>
        <fullName evidence="1">MoaD/ThiS family protein</fullName>
    </submittedName>
</protein>
<dbReference type="KEGG" id="yel:LC20_08850"/>
<proteinExistence type="predicted"/>
<name>A0A7U5PGY7_YEREN</name>
<reference evidence="1 2" key="1">
    <citation type="submission" date="2017-11" db="EMBL/GenBank/DDBJ databases">
        <title>The complete genome sequence and comparative genome analysis of Yersinia enterocolitica strain LC20.</title>
        <authorList>
            <person name="Shi G."/>
            <person name="Su M."/>
            <person name="Liang J."/>
            <person name="Gu W."/>
            <person name="Xiao Y."/>
            <person name="Zhang Z."/>
            <person name="Qiu H."/>
            <person name="Duan R."/>
            <person name="Zhang Z."/>
            <person name="Li Y."/>
            <person name="Zhang X."/>
            <person name="Ling Y."/>
            <person name="Song L."/>
            <person name="Chen M."/>
            <person name="Zhao Y."/>
            <person name="Wu J."/>
            <person name="Jing H."/>
            <person name="Xiao J."/>
            <person name="Wang X."/>
        </authorList>
    </citation>
    <scope>NUCLEOTIDE SEQUENCE [LARGE SCALE GENOMIC DNA]</scope>
    <source>
        <strain evidence="1 2">LC20</strain>
    </source>
</reference>
<gene>
    <name evidence="1" type="ORF">LC20_08850</name>
</gene>
<organism evidence="1 2">
    <name type="scientific">Yersinia enterocolitica LC20</name>
    <dbReference type="NCBI Taxonomy" id="1443113"/>
    <lineage>
        <taxon>Bacteria</taxon>
        <taxon>Pseudomonadati</taxon>
        <taxon>Pseudomonadota</taxon>
        <taxon>Gammaproteobacteria</taxon>
        <taxon>Enterobacterales</taxon>
        <taxon>Yersiniaceae</taxon>
        <taxon>Yersinia</taxon>
    </lineage>
</organism>
<evidence type="ECO:0000313" key="1">
    <source>
        <dbReference type="EMBL" id="ATX62977.1"/>
    </source>
</evidence>
<dbReference type="EMBL" id="CP007448">
    <property type="protein sequence ID" value="ATX62977.1"/>
    <property type="molecule type" value="Genomic_DNA"/>
</dbReference>
<sequence length="91" mass="10330">MRFKLSGNLAKFTNYKKDLQVNIEKASTLKELINHLIAQYPALKEVIYDKELKVKKGYLVSLNGQKIDPNEFNESIKNNDQVDIFTAIAGG</sequence>
<dbReference type="CDD" id="cd17040">
    <property type="entry name" value="Ubl_MoaD_like"/>
    <property type="match status" value="1"/>
</dbReference>
<dbReference type="Pfam" id="PF02597">
    <property type="entry name" value="ThiS"/>
    <property type="match status" value="1"/>
</dbReference>
<dbReference type="AlphaFoldDB" id="A0A7U5PGY7"/>
<dbReference type="Gene3D" id="3.10.20.30">
    <property type="match status" value="1"/>
</dbReference>
<dbReference type="InterPro" id="IPR012675">
    <property type="entry name" value="Beta-grasp_dom_sf"/>
</dbReference>
<dbReference type="SUPFAM" id="SSF54285">
    <property type="entry name" value="MoaD/ThiS"/>
    <property type="match status" value="1"/>
</dbReference>
<accession>A0A7U5PGY7</accession>
<dbReference type="InterPro" id="IPR003749">
    <property type="entry name" value="ThiS/MoaD-like"/>
</dbReference>